<dbReference type="Proteomes" id="UP000766486">
    <property type="component" value="Unassembled WGS sequence"/>
</dbReference>
<feature type="non-terminal residue" evidence="2">
    <location>
        <position position="45"/>
    </location>
</feature>
<feature type="region of interest" description="Disordered" evidence="1">
    <location>
        <begin position="1"/>
        <end position="45"/>
    </location>
</feature>
<evidence type="ECO:0000256" key="1">
    <source>
        <dbReference type="SAM" id="MobiDB-lite"/>
    </source>
</evidence>
<evidence type="ECO:0000313" key="2">
    <source>
        <dbReference type="EMBL" id="VUC28634.1"/>
    </source>
</evidence>
<keyword evidence="3" id="KW-1185">Reference proteome</keyword>
<reference evidence="2 3" key="1">
    <citation type="submission" date="2019-06" db="EMBL/GenBank/DDBJ databases">
        <authorList>
            <person name="Broberg M."/>
        </authorList>
    </citation>
    <scope>NUCLEOTIDE SEQUENCE [LARGE SCALE GENOMIC DNA]</scope>
</reference>
<accession>A0ABY6UFI8</accession>
<dbReference type="EMBL" id="CABFNS010000790">
    <property type="protein sequence ID" value="VUC28634.1"/>
    <property type="molecule type" value="Genomic_DNA"/>
</dbReference>
<gene>
    <name evidence="2" type="ORF">CLO192961_LOCUS242493</name>
</gene>
<sequence>MGSSEPYEEDGHEEEEPSLRPSKRQKVEVGSTTSSAVVPEAEPEV</sequence>
<protein>
    <submittedName>
        <fullName evidence="2">Uncharacterized protein</fullName>
    </submittedName>
</protein>
<comment type="caution">
    <text evidence="2">The sequence shown here is derived from an EMBL/GenBank/DDBJ whole genome shotgun (WGS) entry which is preliminary data.</text>
</comment>
<proteinExistence type="predicted"/>
<name>A0ABY6UFI8_BIOOC</name>
<evidence type="ECO:0000313" key="3">
    <source>
        <dbReference type="Proteomes" id="UP000766486"/>
    </source>
</evidence>
<organism evidence="2 3">
    <name type="scientific">Bionectria ochroleuca</name>
    <name type="common">Gliocladium roseum</name>
    <dbReference type="NCBI Taxonomy" id="29856"/>
    <lineage>
        <taxon>Eukaryota</taxon>
        <taxon>Fungi</taxon>
        <taxon>Dikarya</taxon>
        <taxon>Ascomycota</taxon>
        <taxon>Pezizomycotina</taxon>
        <taxon>Sordariomycetes</taxon>
        <taxon>Hypocreomycetidae</taxon>
        <taxon>Hypocreales</taxon>
        <taxon>Bionectriaceae</taxon>
        <taxon>Clonostachys</taxon>
    </lineage>
</organism>
<feature type="compositionally biased region" description="Acidic residues" evidence="1">
    <location>
        <begin position="1"/>
        <end position="16"/>
    </location>
</feature>